<dbReference type="PROSITE" id="PS50893">
    <property type="entry name" value="ABC_TRANSPORTER_2"/>
    <property type="match status" value="1"/>
</dbReference>
<dbReference type="AlphaFoldDB" id="A0A8H7D7V7"/>
<dbReference type="CDD" id="cd00267">
    <property type="entry name" value="ABC_ATPase"/>
    <property type="match status" value="1"/>
</dbReference>
<dbReference type="InterPro" id="IPR003439">
    <property type="entry name" value="ABC_transporter-like_ATP-bd"/>
</dbReference>
<organism evidence="5 6">
    <name type="scientific">Mycena venus</name>
    <dbReference type="NCBI Taxonomy" id="2733690"/>
    <lineage>
        <taxon>Eukaryota</taxon>
        <taxon>Fungi</taxon>
        <taxon>Dikarya</taxon>
        <taxon>Basidiomycota</taxon>
        <taxon>Agaricomycotina</taxon>
        <taxon>Agaricomycetes</taxon>
        <taxon>Agaricomycetidae</taxon>
        <taxon>Agaricales</taxon>
        <taxon>Marasmiineae</taxon>
        <taxon>Mycenaceae</taxon>
        <taxon>Mycena</taxon>
    </lineage>
</organism>
<accession>A0A8H7D7V7</accession>
<evidence type="ECO:0000256" key="1">
    <source>
        <dbReference type="ARBA" id="ARBA00005417"/>
    </source>
</evidence>
<feature type="domain" description="ABC transporter" evidence="4">
    <location>
        <begin position="48"/>
        <end position="314"/>
    </location>
</feature>
<evidence type="ECO:0000256" key="2">
    <source>
        <dbReference type="ARBA" id="ARBA00022448"/>
    </source>
</evidence>
<dbReference type="GO" id="GO:0005524">
    <property type="term" value="F:ATP binding"/>
    <property type="evidence" value="ECO:0007669"/>
    <property type="project" value="InterPro"/>
</dbReference>
<dbReference type="OrthoDB" id="10255969at2759"/>
<feature type="region of interest" description="Disordered" evidence="3">
    <location>
        <begin position="340"/>
        <end position="391"/>
    </location>
</feature>
<name>A0A8H7D7V7_9AGAR</name>
<comment type="similarity">
    <text evidence="1">Belongs to the ABC transporter superfamily.</text>
</comment>
<dbReference type="EMBL" id="JACAZI010000004">
    <property type="protein sequence ID" value="KAF7362682.1"/>
    <property type="molecule type" value="Genomic_DNA"/>
</dbReference>
<keyword evidence="2" id="KW-0813">Transport</keyword>
<keyword evidence="6" id="KW-1185">Reference proteome</keyword>
<dbReference type="Pfam" id="PF00005">
    <property type="entry name" value="ABC_tran"/>
    <property type="match status" value="1"/>
</dbReference>
<gene>
    <name evidence="5" type="ORF">MVEN_00617500</name>
</gene>
<protein>
    <submittedName>
        <fullName evidence="5">p-loop containing nucleoside triphosphate hydrolase protein</fullName>
    </submittedName>
</protein>
<dbReference type="PANTHER" id="PTHR43117">
    <property type="entry name" value="OSMOPROTECTANT IMPORT ATP-BINDING PROTEIN OSMV"/>
    <property type="match status" value="1"/>
</dbReference>
<evidence type="ECO:0000256" key="3">
    <source>
        <dbReference type="SAM" id="MobiDB-lite"/>
    </source>
</evidence>
<dbReference type="PANTHER" id="PTHR43117:SF4">
    <property type="entry name" value="OSMOPROTECTANT IMPORT ATP-BINDING PROTEIN OSMV"/>
    <property type="match status" value="1"/>
</dbReference>
<keyword evidence="5" id="KW-0378">Hydrolase</keyword>
<reference evidence="5" key="1">
    <citation type="submission" date="2020-05" db="EMBL/GenBank/DDBJ databases">
        <title>Mycena genomes resolve the evolution of fungal bioluminescence.</title>
        <authorList>
            <person name="Tsai I.J."/>
        </authorList>
    </citation>
    <scope>NUCLEOTIDE SEQUENCE</scope>
    <source>
        <strain evidence="5">CCC161011</strain>
    </source>
</reference>
<feature type="compositionally biased region" description="Polar residues" evidence="3">
    <location>
        <begin position="362"/>
        <end position="379"/>
    </location>
</feature>
<dbReference type="GO" id="GO:0016887">
    <property type="term" value="F:ATP hydrolysis activity"/>
    <property type="evidence" value="ECO:0007669"/>
    <property type="project" value="InterPro"/>
</dbReference>
<dbReference type="Proteomes" id="UP000620124">
    <property type="component" value="Unassembled WGS sequence"/>
</dbReference>
<comment type="caution">
    <text evidence="5">The sequence shown here is derived from an EMBL/GenBank/DDBJ whole genome shotgun (WGS) entry which is preliminary data.</text>
</comment>
<dbReference type="Gene3D" id="3.40.50.300">
    <property type="entry name" value="P-loop containing nucleotide triphosphate hydrolases"/>
    <property type="match status" value="2"/>
</dbReference>
<evidence type="ECO:0000259" key="4">
    <source>
        <dbReference type="PROSITE" id="PS50893"/>
    </source>
</evidence>
<sequence length="596" mass="64085">MPSASALWRLQRPFGAILSQKRFRACTTLQDHSRHLKCASTSATVLNIPRANVYRFGDANRATPVFRDLDWSIKANESWAVVGSGSGEKSSIFDVDAHGTPPDTPTSPRLPRVCSPFLSDANEARDPHNSVSIVSFANKRTAGGAFYDYTARYGAVREEDRITLRESMFPETINDLKSQTRISLEPASTDYKLFDYLVEKMGLENLLDLPRIALSNGQTRRARILKALLGKPRLLLLDEPLTGLDVDNRSTVLAILHELHAACDPHIIIGLRMQDAIPDWITHLAIVNDGQVKTGSKDQMLQYKAQIQKATSAREDAVANVKPVQTVGEPVVEMKNVSVTYGPRQASDTTSKARTAPEKPLSSPSSPAITRNPIPSSHTAPVHNCGTSASSALRAPRLATPLLQSRIGIVTPELFDAFPRRAPGMSVWEALGTGFDGGFVPKGKDGVGIGVKGVLSDEEREWRVRRCWEVLEALGPTAWRSPSATSMSPSASAPMPASALPGSANISPTLTTFASLSFPDLPLASQRIVLLMRALVARPPLVLLDEVWSGMDAGMVAAAHAYLRTGGGVTSEQAVVVVSHVEGGGAVGRGGWSEGG</sequence>
<proteinExistence type="inferred from homology"/>
<evidence type="ECO:0000313" key="6">
    <source>
        <dbReference type="Proteomes" id="UP000620124"/>
    </source>
</evidence>
<dbReference type="SUPFAM" id="SSF52540">
    <property type="entry name" value="P-loop containing nucleoside triphosphate hydrolases"/>
    <property type="match status" value="2"/>
</dbReference>
<dbReference type="InterPro" id="IPR027417">
    <property type="entry name" value="P-loop_NTPase"/>
</dbReference>
<evidence type="ECO:0000313" key="5">
    <source>
        <dbReference type="EMBL" id="KAF7362682.1"/>
    </source>
</evidence>